<dbReference type="Proteomes" id="UP000053791">
    <property type="component" value="Unassembled WGS sequence"/>
</dbReference>
<dbReference type="EMBL" id="LQBQ01000038">
    <property type="protein sequence ID" value="KUJ73420.1"/>
    <property type="molecule type" value="Genomic_DNA"/>
</dbReference>
<dbReference type="OrthoDB" id="6305173at2"/>
<gene>
    <name evidence="1" type="ORF">AVO45_15160</name>
</gene>
<proteinExistence type="predicted"/>
<evidence type="ECO:0000313" key="2">
    <source>
        <dbReference type="Proteomes" id="UP000053791"/>
    </source>
</evidence>
<accession>A0A0X3TJP4</accession>
<dbReference type="RefSeq" id="WP_068349894.1">
    <property type="nucleotide sequence ID" value="NZ_LQBQ01000038.1"/>
</dbReference>
<comment type="caution">
    <text evidence="1">The sequence shown here is derived from an EMBL/GenBank/DDBJ whole genome shotgun (WGS) entry which is preliminary data.</text>
</comment>
<dbReference type="STRING" id="1685379.AVO45_15160"/>
<reference evidence="1 2" key="1">
    <citation type="submission" date="2015-12" db="EMBL/GenBank/DDBJ databases">
        <authorList>
            <person name="Shamseldin A."/>
            <person name="Moawad H."/>
            <person name="Abd El-Rahim W.M."/>
            <person name="Sadowsky M.J."/>
        </authorList>
    </citation>
    <scope>NUCLEOTIDE SEQUENCE [LARGE SCALE GENOMIC DNA]</scope>
    <source>
        <strain evidence="1 2">ZGT118</strain>
    </source>
</reference>
<protein>
    <submittedName>
        <fullName evidence="1">Uncharacterized protein</fullName>
    </submittedName>
</protein>
<organism evidence="1 2">
    <name type="scientific">Ruegeria marisrubri</name>
    <dbReference type="NCBI Taxonomy" id="1685379"/>
    <lineage>
        <taxon>Bacteria</taxon>
        <taxon>Pseudomonadati</taxon>
        <taxon>Pseudomonadota</taxon>
        <taxon>Alphaproteobacteria</taxon>
        <taxon>Rhodobacterales</taxon>
        <taxon>Roseobacteraceae</taxon>
        <taxon>Ruegeria</taxon>
    </lineage>
</organism>
<keyword evidence="2" id="KW-1185">Reference proteome</keyword>
<sequence length="182" mass="19409">METDFGGASAIFWSQTEIDELEAAPLETLAIGAAWSWRGRIIQLNSPVEAQQFGSQPGWGAREDAEGRGALRSVIRNVRSAGTVGFSPQGVSAHVTITNGARSYAMLLVETRQYLEPMLVFNGEVPPKGQDFWVSGITRFSAGETDVARTGASGVTFLQAARIDAAGQEGQDPEPVSRPNLG</sequence>
<name>A0A0X3TJP4_9RHOB</name>
<evidence type="ECO:0000313" key="1">
    <source>
        <dbReference type="EMBL" id="KUJ73420.1"/>
    </source>
</evidence>
<dbReference type="AlphaFoldDB" id="A0A0X3TJP4"/>